<accession>A0A382H735</accession>
<name>A0A382H735_9ZZZZ</name>
<sequence>MKIRLDEEILRLGDYRIVRVDDYNLELQNADGELIGHYGFMCHAVKQAFLLTINDVRKQGVFTDVLGDEKVVAESAKEVFNDVPLNAVFDFSSQAKEELARERSREADFPSQEYDPDFLSEQLNTTN</sequence>
<feature type="region of interest" description="Disordered" evidence="1">
    <location>
        <begin position="101"/>
        <end position="127"/>
    </location>
</feature>
<dbReference type="AlphaFoldDB" id="A0A382H735"/>
<reference evidence="2" key="1">
    <citation type="submission" date="2018-05" db="EMBL/GenBank/DDBJ databases">
        <authorList>
            <person name="Lanie J.A."/>
            <person name="Ng W.-L."/>
            <person name="Kazmierczak K.M."/>
            <person name="Andrzejewski T.M."/>
            <person name="Davidsen T.M."/>
            <person name="Wayne K.J."/>
            <person name="Tettelin H."/>
            <person name="Glass J.I."/>
            <person name="Rusch D."/>
            <person name="Podicherti R."/>
            <person name="Tsui H.-C.T."/>
            <person name="Winkler M.E."/>
        </authorList>
    </citation>
    <scope>NUCLEOTIDE SEQUENCE</scope>
</reference>
<protein>
    <submittedName>
        <fullName evidence="2">Uncharacterized protein</fullName>
    </submittedName>
</protein>
<proteinExistence type="predicted"/>
<dbReference type="EMBL" id="UINC01059560">
    <property type="protein sequence ID" value="SVB83108.1"/>
    <property type="molecule type" value="Genomic_DNA"/>
</dbReference>
<evidence type="ECO:0000256" key="1">
    <source>
        <dbReference type="SAM" id="MobiDB-lite"/>
    </source>
</evidence>
<organism evidence="2">
    <name type="scientific">marine metagenome</name>
    <dbReference type="NCBI Taxonomy" id="408172"/>
    <lineage>
        <taxon>unclassified sequences</taxon>
        <taxon>metagenomes</taxon>
        <taxon>ecological metagenomes</taxon>
    </lineage>
</organism>
<evidence type="ECO:0000313" key="2">
    <source>
        <dbReference type="EMBL" id="SVB83108.1"/>
    </source>
</evidence>
<gene>
    <name evidence="2" type="ORF">METZ01_LOCUS235962</name>
</gene>